<dbReference type="InterPro" id="IPR029016">
    <property type="entry name" value="GAF-like_dom_sf"/>
</dbReference>
<evidence type="ECO:0000256" key="4">
    <source>
        <dbReference type="ARBA" id="ARBA00023159"/>
    </source>
</evidence>
<dbReference type="AlphaFoldDB" id="A0A3A9W3R5"/>
<keyword evidence="5" id="KW-0804">Transcription</keyword>
<keyword evidence="4" id="KW-0010">Activator</keyword>
<reference evidence="13 14" key="1">
    <citation type="submission" date="2018-09" db="EMBL/GenBank/DDBJ databases">
        <title>Streptomyces sp. nov. DS1-2, an endophytic actinomycete isolated from roots of Dendrobium scabrilingue.</title>
        <authorList>
            <person name="Kuncharoen N."/>
            <person name="Kudo T."/>
            <person name="Ohkuma M."/>
            <person name="Yuki M."/>
            <person name="Tanasupawat S."/>
        </authorList>
    </citation>
    <scope>NUCLEOTIDE SEQUENCE [LARGE SCALE GENOMIC DNA]</scope>
    <source>
        <strain evidence="11 14">AZ1-7</strain>
        <strain evidence="12 13">DS1-2</strain>
    </source>
</reference>
<feature type="domain" description="IclR-ED" evidence="10">
    <location>
        <begin position="71"/>
        <end position="255"/>
    </location>
</feature>
<dbReference type="Pfam" id="PF09339">
    <property type="entry name" value="HTH_IclR"/>
    <property type="match status" value="1"/>
</dbReference>
<keyword evidence="1" id="KW-0319">Glycerol metabolism</keyword>
<evidence type="ECO:0000256" key="8">
    <source>
        <dbReference type="SAM" id="MobiDB-lite"/>
    </source>
</evidence>
<evidence type="ECO:0000256" key="1">
    <source>
        <dbReference type="ARBA" id="ARBA00022798"/>
    </source>
</evidence>
<comment type="function">
    <text evidence="6">May be an activator protein for the gylABX operon.</text>
</comment>
<dbReference type="InterPro" id="IPR005471">
    <property type="entry name" value="Tscrpt_reg_IclR_N"/>
</dbReference>
<dbReference type="Gene3D" id="1.10.10.10">
    <property type="entry name" value="Winged helix-like DNA-binding domain superfamily/Winged helix DNA-binding domain"/>
    <property type="match status" value="1"/>
</dbReference>
<dbReference type="InterPro" id="IPR036390">
    <property type="entry name" value="WH_DNA-bd_sf"/>
</dbReference>
<organism evidence="11 14">
    <name type="scientific">Streptomyces radicis</name>
    <dbReference type="NCBI Taxonomy" id="1750517"/>
    <lineage>
        <taxon>Bacteria</taxon>
        <taxon>Bacillati</taxon>
        <taxon>Actinomycetota</taxon>
        <taxon>Actinomycetes</taxon>
        <taxon>Kitasatosporales</taxon>
        <taxon>Streptomycetaceae</taxon>
        <taxon>Streptomyces</taxon>
    </lineage>
</organism>
<dbReference type="EMBL" id="RBDY01000015">
    <property type="protein sequence ID" value="RKN19589.1"/>
    <property type="molecule type" value="Genomic_DNA"/>
</dbReference>
<dbReference type="FunFam" id="1.10.10.10:FF:000056">
    <property type="entry name" value="IclR family transcriptional regulator"/>
    <property type="match status" value="1"/>
</dbReference>
<dbReference type="PANTHER" id="PTHR30136">
    <property type="entry name" value="HELIX-TURN-HELIX TRANSCRIPTIONAL REGULATOR, ICLR FAMILY"/>
    <property type="match status" value="1"/>
</dbReference>
<feature type="region of interest" description="Disordered" evidence="8">
    <location>
        <begin position="257"/>
        <end position="279"/>
    </location>
</feature>
<dbReference type="GO" id="GO:0045892">
    <property type="term" value="P:negative regulation of DNA-templated transcription"/>
    <property type="evidence" value="ECO:0007669"/>
    <property type="project" value="TreeGrafter"/>
</dbReference>
<dbReference type="SUPFAM" id="SSF46785">
    <property type="entry name" value="Winged helix' DNA-binding domain"/>
    <property type="match status" value="1"/>
</dbReference>
<evidence type="ECO:0000256" key="7">
    <source>
        <dbReference type="ARBA" id="ARBA00070406"/>
    </source>
</evidence>
<evidence type="ECO:0000259" key="9">
    <source>
        <dbReference type="PROSITE" id="PS51077"/>
    </source>
</evidence>
<accession>A0A3A9W3R5</accession>
<dbReference type="Proteomes" id="UP000268652">
    <property type="component" value="Unassembled WGS sequence"/>
</dbReference>
<evidence type="ECO:0000259" key="10">
    <source>
        <dbReference type="PROSITE" id="PS51078"/>
    </source>
</evidence>
<evidence type="ECO:0000313" key="13">
    <source>
        <dbReference type="Proteomes" id="UP000268652"/>
    </source>
</evidence>
<keyword evidence="2" id="KW-0805">Transcription regulation</keyword>
<dbReference type="PROSITE" id="PS51077">
    <property type="entry name" value="HTH_ICLR"/>
    <property type="match status" value="1"/>
</dbReference>
<evidence type="ECO:0000313" key="11">
    <source>
        <dbReference type="EMBL" id="RKN07392.1"/>
    </source>
</evidence>
<keyword evidence="3" id="KW-0238">DNA-binding</keyword>
<evidence type="ECO:0000313" key="12">
    <source>
        <dbReference type="EMBL" id="RKN19589.1"/>
    </source>
</evidence>
<dbReference type="GO" id="GO:0006071">
    <property type="term" value="P:glycerol metabolic process"/>
    <property type="evidence" value="ECO:0007669"/>
    <property type="project" value="UniProtKB-KW"/>
</dbReference>
<dbReference type="Proteomes" id="UP000275024">
    <property type="component" value="Unassembled WGS sequence"/>
</dbReference>
<gene>
    <name evidence="12" type="ORF">D7318_19780</name>
    <name evidence="11" type="ORF">D7319_18745</name>
</gene>
<evidence type="ECO:0000256" key="5">
    <source>
        <dbReference type="ARBA" id="ARBA00023163"/>
    </source>
</evidence>
<dbReference type="InterPro" id="IPR036388">
    <property type="entry name" value="WH-like_DNA-bd_sf"/>
</dbReference>
<dbReference type="OrthoDB" id="7274111at2"/>
<dbReference type="InterPro" id="IPR014757">
    <property type="entry name" value="Tscrpt_reg_IclR_C"/>
</dbReference>
<evidence type="ECO:0000256" key="2">
    <source>
        <dbReference type="ARBA" id="ARBA00023015"/>
    </source>
</evidence>
<dbReference type="GO" id="GO:0003677">
    <property type="term" value="F:DNA binding"/>
    <property type="evidence" value="ECO:0007669"/>
    <property type="project" value="UniProtKB-KW"/>
</dbReference>
<feature type="domain" description="HTH iclR-type" evidence="9">
    <location>
        <begin position="8"/>
        <end position="70"/>
    </location>
</feature>
<keyword evidence="13" id="KW-1185">Reference proteome</keyword>
<dbReference type="RefSeq" id="WP_120698459.1">
    <property type="nucleotide sequence ID" value="NZ_RBDX01000015.1"/>
</dbReference>
<proteinExistence type="predicted"/>
<dbReference type="InterPro" id="IPR050707">
    <property type="entry name" value="HTH_MetabolicPath_Reg"/>
</dbReference>
<name>A0A3A9W3R5_9ACTN</name>
<evidence type="ECO:0000256" key="6">
    <source>
        <dbReference type="ARBA" id="ARBA00058938"/>
    </source>
</evidence>
<dbReference type="Pfam" id="PF01614">
    <property type="entry name" value="IclR_C"/>
    <property type="match status" value="1"/>
</dbReference>
<feature type="compositionally biased region" description="Low complexity" evidence="8">
    <location>
        <begin position="262"/>
        <end position="279"/>
    </location>
</feature>
<dbReference type="GO" id="GO:0003700">
    <property type="term" value="F:DNA-binding transcription factor activity"/>
    <property type="evidence" value="ECO:0007669"/>
    <property type="project" value="TreeGrafter"/>
</dbReference>
<dbReference type="EMBL" id="RBDX01000015">
    <property type="protein sequence ID" value="RKN07392.1"/>
    <property type="molecule type" value="Genomic_DNA"/>
</dbReference>
<dbReference type="PROSITE" id="PS51078">
    <property type="entry name" value="ICLR_ED"/>
    <property type="match status" value="1"/>
</dbReference>
<comment type="caution">
    <text evidence="11">The sequence shown here is derived from an EMBL/GenBank/DDBJ whole genome shotgun (WGS) entry which is preliminary data.</text>
</comment>
<sequence>MASDQGNNQSVERAVSVLRAFLAGPPELRVSDVVRHTGLGASTTSRLLTTLESLDYVERDGVSGLYRLGVAPITLGGVALNQHPVHREARQLGQELAARVGLGVNVAVRRSASLFYLLNFEGPLAPRNTVLSGQRKPLHATGLGKCLLLALDAGERRALLPDEALRPFTARTLTSHRALDEHLAEAARRGYATEVEELAHGRSCVAAPIRDRSGAITAAISISGPLSTVDLDRRKRELARAVIEAADSVSVALGYVGPPGPGTDAGPPAGAAARAGGRS</sequence>
<evidence type="ECO:0000313" key="14">
    <source>
        <dbReference type="Proteomes" id="UP000275024"/>
    </source>
</evidence>
<evidence type="ECO:0000256" key="3">
    <source>
        <dbReference type="ARBA" id="ARBA00023125"/>
    </source>
</evidence>
<dbReference type="SUPFAM" id="SSF55781">
    <property type="entry name" value="GAF domain-like"/>
    <property type="match status" value="1"/>
</dbReference>
<dbReference type="Gene3D" id="3.30.450.40">
    <property type="match status" value="1"/>
</dbReference>
<dbReference type="SMART" id="SM00346">
    <property type="entry name" value="HTH_ICLR"/>
    <property type="match status" value="1"/>
</dbReference>
<dbReference type="PANTHER" id="PTHR30136:SF35">
    <property type="entry name" value="HTH-TYPE TRANSCRIPTIONAL REGULATOR RV1719"/>
    <property type="match status" value="1"/>
</dbReference>
<protein>
    <recommendedName>
        <fullName evidence="7">Glycerol operon regulatory protein</fullName>
    </recommendedName>
</protein>